<accession>A0A7R7XT84</accession>
<keyword evidence="3" id="KW-0732">Signal</keyword>
<feature type="region of interest" description="Disordered" evidence="1">
    <location>
        <begin position="409"/>
        <end position="433"/>
    </location>
</feature>
<dbReference type="OrthoDB" id="4509622at2759"/>
<protein>
    <submittedName>
        <fullName evidence="4">Uncharacterized protein</fullName>
    </submittedName>
</protein>
<evidence type="ECO:0000256" key="1">
    <source>
        <dbReference type="SAM" id="MobiDB-lite"/>
    </source>
</evidence>
<keyword evidence="5" id="KW-1185">Reference proteome</keyword>
<reference evidence="4" key="1">
    <citation type="submission" date="2021-01" db="EMBL/GenBank/DDBJ databases">
        <authorList>
            <consortium name="Aspergillus puulaauensis MK2 genome sequencing consortium"/>
            <person name="Kazuki M."/>
            <person name="Futagami T."/>
        </authorList>
    </citation>
    <scope>NUCLEOTIDE SEQUENCE</scope>
    <source>
        <strain evidence="4">MK2</strain>
    </source>
</reference>
<evidence type="ECO:0000256" key="3">
    <source>
        <dbReference type="SAM" id="SignalP"/>
    </source>
</evidence>
<evidence type="ECO:0000256" key="2">
    <source>
        <dbReference type="SAM" id="Phobius"/>
    </source>
</evidence>
<dbReference type="AlphaFoldDB" id="A0A7R7XT84"/>
<keyword evidence="2" id="KW-0472">Membrane</keyword>
<reference evidence="4" key="2">
    <citation type="submission" date="2021-02" db="EMBL/GenBank/DDBJ databases">
        <title>Aspergillus puulaauensis MK2 genome sequence.</title>
        <authorList>
            <person name="Futagami T."/>
            <person name="Mori K."/>
            <person name="Kadooka C."/>
            <person name="Tanaka T."/>
        </authorList>
    </citation>
    <scope>NUCLEOTIDE SEQUENCE</scope>
    <source>
        <strain evidence="4">MK2</strain>
    </source>
</reference>
<evidence type="ECO:0000313" key="5">
    <source>
        <dbReference type="Proteomes" id="UP000654913"/>
    </source>
</evidence>
<evidence type="ECO:0000313" key="4">
    <source>
        <dbReference type="EMBL" id="BCS26443.1"/>
    </source>
</evidence>
<dbReference type="RefSeq" id="XP_041558637.1">
    <property type="nucleotide sequence ID" value="XM_041706231.1"/>
</dbReference>
<dbReference type="Proteomes" id="UP000654913">
    <property type="component" value="Chromosome 5"/>
</dbReference>
<dbReference type="EMBL" id="AP024447">
    <property type="protein sequence ID" value="BCS26443.1"/>
    <property type="molecule type" value="Genomic_DNA"/>
</dbReference>
<feature type="chain" id="PRO_5031027032" evidence="3">
    <location>
        <begin position="21"/>
        <end position="433"/>
    </location>
</feature>
<keyword evidence="2" id="KW-1133">Transmembrane helix</keyword>
<proteinExistence type="predicted"/>
<keyword evidence="2" id="KW-0812">Transmembrane</keyword>
<sequence length="433" mass="48246">MRCTAAALGLLLAVPMKCLATDTGQNDEIIPLGGSVVGTNTYTVVRFEAVCSECTDLSHSRLPLELKVSRPDGACDGSAIYLNGQPLVHNRDRNSQHEFSTVPIFSGNSTAVLSVSWQSGCIGAPCGSTGTCSEMDQFLTIQIEQIDDIDLEMSIDFSVTLAEDMRPKIHDLCSHPWEITNFDLIDCPDSRPGLVNQINHWILNAITFSSTVDLFIFGAVAITIASIALLTFLICRNTIYCRRRRADRAAKREERRTRRAYKSAARRLRWRKWWDTFRGTAPLLPSANNTQRHDLTAFETPHPHHDHHYYRHTAEPYELELDTETDSRQGFIQAEIRGFRQALQYVGELVRYPADRNIDIESGTSYFGPEGHDGVKAVDAREKQKVGRSRASSSTAGLSTVMSLRTISLGTEAETETDIDISSRATPPPSYHP</sequence>
<organism evidence="4 5">
    <name type="scientific">Aspergillus puulaauensis</name>
    <dbReference type="NCBI Taxonomy" id="1220207"/>
    <lineage>
        <taxon>Eukaryota</taxon>
        <taxon>Fungi</taxon>
        <taxon>Dikarya</taxon>
        <taxon>Ascomycota</taxon>
        <taxon>Pezizomycotina</taxon>
        <taxon>Eurotiomycetes</taxon>
        <taxon>Eurotiomycetidae</taxon>
        <taxon>Eurotiales</taxon>
        <taxon>Aspergillaceae</taxon>
        <taxon>Aspergillus</taxon>
    </lineage>
</organism>
<feature type="signal peptide" evidence="3">
    <location>
        <begin position="1"/>
        <end position="20"/>
    </location>
</feature>
<name>A0A7R7XT84_9EURO</name>
<dbReference type="GeneID" id="64976448"/>
<dbReference type="KEGG" id="apuu:APUU_51154S"/>
<feature type="transmembrane region" description="Helical" evidence="2">
    <location>
        <begin position="214"/>
        <end position="235"/>
    </location>
</feature>
<gene>
    <name evidence="4" type="ORF">APUU_51154S</name>
</gene>